<proteinExistence type="predicted"/>
<dbReference type="AlphaFoldDB" id="A0A0F9VMZ1"/>
<keyword evidence="1" id="KW-0472">Membrane</keyword>
<evidence type="ECO:0000256" key="1">
    <source>
        <dbReference type="SAM" id="Phobius"/>
    </source>
</evidence>
<dbReference type="EMBL" id="LAZR01000019">
    <property type="protein sequence ID" value="KKO05415.1"/>
    <property type="molecule type" value="Genomic_DNA"/>
</dbReference>
<dbReference type="InterPro" id="IPR052966">
    <property type="entry name" value="Beta-lactamase_Reg"/>
</dbReference>
<feature type="transmembrane region" description="Helical" evidence="1">
    <location>
        <begin position="146"/>
        <end position="175"/>
    </location>
</feature>
<evidence type="ECO:0000313" key="2">
    <source>
        <dbReference type="EMBL" id="KKO05415.1"/>
    </source>
</evidence>
<keyword evidence="1" id="KW-1133">Transmembrane helix</keyword>
<keyword evidence="1" id="KW-0812">Transmembrane</keyword>
<evidence type="ECO:0008006" key="3">
    <source>
        <dbReference type="Google" id="ProtNLM"/>
    </source>
</evidence>
<feature type="transmembrane region" description="Helical" evidence="1">
    <location>
        <begin position="76"/>
        <end position="94"/>
    </location>
</feature>
<dbReference type="PANTHER" id="PTHR38684:SF1">
    <property type="entry name" value="PROTEIN AMPE"/>
    <property type="match status" value="1"/>
</dbReference>
<dbReference type="Pfam" id="PF17113">
    <property type="entry name" value="AmpE"/>
    <property type="match status" value="1"/>
</dbReference>
<name>A0A0F9VMZ1_9ZZZZ</name>
<feature type="transmembrane region" description="Helical" evidence="1">
    <location>
        <begin position="51"/>
        <end position="70"/>
    </location>
</feature>
<organism evidence="2">
    <name type="scientific">marine sediment metagenome</name>
    <dbReference type="NCBI Taxonomy" id="412755"/>
    <lineage>
        <taxon>unclassified sequences</taxon>
        <taxon>metagenomes</taxon>
        <taxon>ecological metagenomes</taxon>
    </lineage>
</organism>
<dbReference type="GO" id="GO:0046677">
    <property type="term" value="P:response to antibiotic"/>
    <property type="evidence" value="ECO:0007669"/>
    <property type="project" value="TreeGrafter"/>
</dbReference>
<gene>
    <name evidence="2" type="ORF">LCGC14_0076860</name>
</gene>
<dbReference type="InterPro" id="IPR031347">
    <property type="entry name" value="AmpE"/>
</dbReference>
<feature type="transmembrane region" description="Helical" evidence="1">
    <location>
        <begin position="278"/>
        <end position="296"/>
    </location>
</feature>
<protein>
    <recommendedName>
        <fullName evidence="3">AmpE protein</fullName>
    </recommendedName>
</protein>
<reference evidence="2" key="1">
    <citation type="journal article" date="2015" name="Nature">
        <title>Complex archaea that bridge the gap between prokaryotes and eukaryotes.</title>
        <authorList>
            <person name="Spang A."/>
            <person name="Saw J.H."/>
            <person name="Jorgensen S.L."/>
            <person name="Zaremba-Niedzwiedzka K."/>
            <person name="Martijn J."/>
            <person name="Lind A.E."/>
            <person name="van Eijk R."/>
            <person name="Schleper C."/>
            <person name="Guy L."/>
            <person name="Ettema T.J."/>
        </authorList>
    </citation>
    <scope>NUCLEOTIDE SEQUENCE</scope>
</reference>
<comment type="caution">
    <text evidence="2">The sequence shown here is derived from an EMBL/GenBank/DDBJ whole genome shotgun (WGS) entry which is preliminary data.</text>
</comment>
<dbReference type="PANTHER" id="PTHR38684">
    <property type="entry name" value="PROTEIN AMPE"/>
    <property type="match status" value="1"/>
</dbReference>
<sequence length="297" mass="33654">MIFLTVITCLLINHYWRSERHLPVDGWFDAWQAWLGNHAHRLPAFMRNGSVTLPLLALLLPVIPPALLLWLAEGRFLGLLSLGLHVLILIYCFARFNLVALIDNFLACWREGNYEAAYLTTVEQAPDAFHSRVNDYAVMHRQFLDYVIVVSLRLLFVVLFWYIVLGPLGALFYFLLQRMLASDVLIEDRAGDRAWQRVLSIAEWVPARLLALAFALAGDFVAGFQRLREHLLGNLAPGQNITLLRDCAEAAIGTPDGDVRDAELSTQAVWRLEALRDLVLRSQIVWVIAVAMIILVV</sequence>
<dbReference type="GO" id="GO:0005886">
    <property type="term" value="C:plasma membrane"/>
    <property type="evidence" value="ECO:0007669"/>
    <property type="project" value="TreeGrafter"/>
</dbReference>
<accession>A0A0F9VMZ1</accession>